<comment type="similarity">
    <text evidence="1">Belongs to the ROK (NagC/XylR) family.</text>
</comment>
<organism evidence="2 3">
    <name type="scientific">Schleiferilactobacillus perolens DSM 12744</name>
    <dbReference type="NCBI Taxonomy" id="1423792"/>
    <lineage>
        <taxon>Bacteria</taxon>
        <taxon>Bacillati</taxon>
        <taxon>Bacillota</taxon>
        <taxon>Bacilli</taxon>
        <taxon>Lactobacillales</taxon>
        <taxon>Lactobacillaceae</taxon>
        <taxon>Schleiferilactobacillus</taxon>
    </lineage>
</organism>
<evidence type="ECO:0000256" key="1">
    <source>
        <dbReference type="ARBA" id="ARBA00006479"/>
    </source>
</evidence>
<dbReference type="STRING" id="1423792.FD09_GL000157"/>
<dbReference type="InterPro" id="IPR000600">
    <property type="entry name" value="ROK"/>
</dbReference>
<dbReference type="EMBL" id="AZEC01000001">
    <property type="protein sequence ID" value="KRL14509.1"/>
    <property type="molecule type" value="Genomic_DNA"/>
</dbReference>
<dbReference type="PANTHER" id="PTHR18964:SF149">
    <property type="entry name" value="BIFUNCTIONAL UDP-N-ACETYLGLUCOSAMINE 2-EPIMERASE_N-ACETYLMANNOSAMINE KINASE"/>
    <property type="match status" value="1"/>
</dbReference>
<dbReference type="AlphaFoldDB" id="A0A0R1N2S6"/>
<sequence length="264" mass="28185">MIQILATRLSNTTVGNVRSISISTVGRVDIHSGVWHEIDPKRASSIALADDLAQRFNLPVYVGNDVYCATLAELQLGMGQQTDEFIYLNVGTGIAGRVVSRGKIIVGAHNDAGEIGHMVVDMDSHEQCVCGRYGCVEPIASGLGMSNYAKKLMHTGAKTILQTESDGRIGAKQLFDAFDKGDLVAQKVINRALKGISTLILNLIRVSDPEAVVLGGGVTNNGWLLSHLQPLITPYISDTKPVRVVSSAIDPNHISLIGAGLRGF</sequence>
<protein>
    <recommendedName>
        <fullName evidence="4">ROK family protein</fullName>
    </recommendedName>
</protein>
<dbReference type="InterPro" id="IPR043129">
    <property type="entry name" value="ATPase_NBD"/>
</dbReference>
<evidence type="ECO:0008006" key="4">
    <source>
        <dbReference type="Google" id="ProtNLM"/>
    </source>
</evidence>
<dbReference type="PATRIC" id="fig|1423792.3.peg.160"/>
<evidence type="ECO:0000313" key="2">
    <source>
        <dbReference type="EMBL" id="KRL14509.1"/>
    </source>
</evidence>
<gene>
    <name evidence="2" type="ORF">FD09_GL000157</name>
</gene>
<dbReference type="Proteomes" id="UP000051330">
    <property type="component" value="Unassembled WGS sequence"/>
</dbReference>
<dbReference type="PANTHER" id="PTHR18964">
    <property type="entry name" value="ROK (REPRESSOR, ORF, KINASE) FAMILY"/>
    <property type="match status" value="1"/>
</dbReference>
<comment type="caution">
    <text evidence="2">The sequence shown here is derived from an EMBL/GenBank/DDBJ whole genome shotgun (WGS) entry which is preliminary data.</text>
</comment>
<reference evidence="2 3" key="1">
    <citation type="journal article" date="2015" name="Genome Announc.">
        <title>Expanding the biotechnology potential of lactobacilli through comparative genomics of 213 strains and associated genera.</title>
        <authorList>
            <person name="Sun Z."/>
            <person name="Harris H.M."/>
            <person name="McCann A."/>
            <person name="Guo C."/>
            <person name="Argimon S."/>
            <person name="Zhang W."/>
            <person name="Yang X."/>
            <person name="Jeffery I.B."/>
            <person name="Cooney J.C."/>
            <person name="Kagawa T.F."/>
            <person name="Liu W."/>
            <person name="Song Y."/>
            <person name="Salvetti E."/>
            <person name="Wrobel A."/>
            <person name="Rasinkangas P."/>
            <person name="Parkhill J."/>
            <person name="Rea M.C."/>
            <person name="O'Sullivan O."/>
            <person name="Ritari J."/>
            <person name="Douillard F.P."/>
            <person name="Paul Ross R."/>
            <person name="Yang R."/>
            <person name="Briner A.E."/>
            <person name="Felis G.E."/>
            <person name="de Vos W.M."/>
            <person name="Barrangou R."/>
            <person name="Klaenhammer T.R."/>
            <person name="Caufield P.W."/>
            <person name="Cui Y."/>
            <person name="Zhang H."/>
            <person name="O'Toole P.W."/>
        </authorList>
    </citation>
    <scope>NUCLEOTIDE SEQUENCE [LARGE SCALE GENOMIC DNA]</scope>
    <source>
        <strain evidence="2 3">DSM 12744</strain>
    </source>
</reference>
<dbReference type="Gene3D" id="3.30.420.40">
    <property type="match status" value="2"/>
</dbReference>
<dbReference type="SUPFAM" id="SSF53067">
    <property type="entry name" value="Actin-like ATPase domain"/>
    <property type="match status" value="1"/>
</dbReference>
<dbReference type="Pfam" id="PF00480">
    <property type="entry name" value="ROK"/>
    <property type="match status" value="1"/>
</dbReference>
<keyword evidence="3" id="KW-1185">Reference proteome</keyword>
<accession>A0A0R1N2S6</accession>
<evidence type="ECO:0000313" key="3">
    <source>
        <dbReference type="Proteomes" id="UP000051330"/>
    </source>
</evidence>
<name>A0A0R1N2S6_9LACO</name>
<proteinExistence type="inferred from homology"/>